<dbReference type="InterPro" id="IPR005094">
    <property type="entry name" value="Endonuclease_MobA/VirD2"/>
</dbReference>
<gene>
    <name evidence="3" type="primary">mobB_3</name>
    <name evidence="3" type="ORF">GCM10023313_25020</name>
</gene>
<feature type="region of interest" description="Disordered" evidence="1">
    <location>
        <begin position="356"/>
        <end position="375"/>
    </location>
</feature>
<evidence type="ECO:0000313" key="3">
    <source>
        <dbReference type="EMBL" id="GAA4920229.1"/>
    </source>
</evidence>
<accession>A0ABP9FWD9</accession>
<dbReference type="Proteomes" id="UP001501436">
    <property type="component" value="Unassembled WGS sequence"/>
</dbReference>
<dbReference type="EMBL" id="BAABJI010000002">
    <property type="protein sequence ID" value="GAA4920229.1"/>
    <property type="molecule type" value="Genomic_DNA"/>
</dbReference>
<reference evidence="4" key="1">
    <citation type="journal article" date="2019" name="Int. J. Syst. Evol. Microbiol.">
        <title>The Global Catalogue of Microorganisms (GCM) 10K type strain sequencing project: providing services to taxonomists for standard genome sequencing and annotation.</title>
        <authorList>
            <consortium name="The Broad Institute Genomics Platform"/>
            <consortium name="The Broad Institute Genome Sequencing Center for Infectious Disease"/>
            <person name="Wu L."/>
            <person name="Ma J."/>
        </authorList>
    </citation>
    <scope>NUCLEOTIDE SEQUENCE [LARGE SCALE GENOMIC DNA]</scope>
    <source>
        <strain evidence="4">JCM 18283</strain>
    </source>
</reference>
<evidence type="ECO:0000259" key="2">
    <source>
        <dbReference type="Pfam" id="PF03432"/>
    </source>
</evidence>
<keyword evidence="4" id="KW-1185">Reference proteome</keyword>
<organism evidence="3 4">
    <name type="scientific">Mucilaginibacter defluvii</name>
    <dbReference type="NCBI Taxonomy" id="1196019"/>
    <lineage>
        <taxon>Bacteria</taxon>
        <taxon>Pseudomonadati</taxon>
        <taxon>Bacteroidota</taxon>
        <taxon>Sphingobacteriia</taxon>
        <taxon>Sphingobacteriales</taxon>
        <taxon>Sphingobacteriaceae</taxon>
        <taxon>Mucilaginibacter</taxon>
    </lineage>
</organism>
<feature type="domain" description="MobA/VirD2-like nuclease" evidence="2">
    <location>
        <begin position="26"/>
        <end position="151"/>
    </location>
</feature>
<proteinExistence type="predicted"/>
<evidence type="ECO:0000256" key="1">
    <source>
        <dbReference type="SAM" id="MobiDB-lite"/>
    </source>
</evidence>
<dbReference type="Pfam" id="PF03432">
    <property type="entry name" value="Relaxase"/>
    <property type="match status" value="1"/>
</dbReference>
<sequence length="417" mass="46925">MVAKIKTGRSILGAINYNEHKVRLGKAELILSQGYLKEPFDLSFSDKVNRLTDLTKRNERTQVNTLHVSLNFAVGENLDKWTLQQIADEYMEGLGFGKQPYLVYQHYDAGHPHLHLVSTNIKPDGERISFHLLANKASEQSRKKVELNFGLVKAEDQGKPQQNFNSLSLEQVTYGKSDTKRAITNVVNEVLRTYKFTSIPEFNAVLNRFNVTADRGSKESRMYEKNGLVYWALDGKGGKIGVPIKASSIYGKPTLKALEGRFALNEVLRKSLREQLKQTVDDLLSKPIDKIEFQLKLKAQNIEAIFRHSEDGRLYGISFVDHNAKVVFNGSDIGKNYSANSLSQIFAQSEASIKPGHSADLSGSNQLPDNSGITGNNNFNNSNLIIEALYQEEKQDMAAIGRLQQRKRKKKRRGHSL</sequence>
<name>A0ABP9FWD9_9SPHI</name>
<evidence type="ECO:0000313" key="4">
    <source>
        <dbReference type="Proteomes" id="UP001501436"/>
    </source>
</evidence>
<comment type="caution">
    <text evidence="3">The sequence shown here is derived from an EMBL/GenBank/DDBJ whole genome shotgun (WGS) entry which is preliminary data.</text>
</comment>
<dbReference type="RefSeq" id="WP_345331550.1">
    <property type="nucleotide sequence ID" value="NZ_BAABJI010000002.1"/>
</dbReference>
<protein>
    <submittedName>
        <fullName evidence="3">Conjugal transfer protein MobB</fullName>
    </submittedName>
</protein>